<organism evidence="2 3">
    <name type="scientific">Dentiscutata erythropus</name>
    <dbReference type="NCBI Taxonomy" id="1348616"/>
    <lineage>
        <taxon>Eukaryota</taxon>
        <taxon>Fungi</taxon>
        <taxon>Fungi incertae sedis</taxon>
        <taxon>Mucoromycota</taxon>
        <taxon>Glomeromycotina</taxon>
        <taxon>Glomeromycetes</taxon>
        <taxon>Diversisporales</taxon>
        <taxon>Gigasporaceae</taxon>
        <taxon>Dentiscutata</taxon>
    </lineage>
</organism>
<feature type="region of interest" description="Disordered" evidence="1">
    <location>
        <begin position="1"/>
        <end position="20"/>
    </location>
</feature>
<gene>
    <name evidence="2" type="ORF">DERYTH_LOCUS13918</name>
</gene>
<keyword evidence="3" id="KW-1185">Reference proteome</keyword>
<dbReference type="AlphaFoldDB" id="A0A9N9N9U2"/>
<feature type="non-terminal residue" evidence="2">
    <location>
        <position position="1"/>
    </location>
</feature>
<dbReference type="Proteomes" id="UP000789405">
    <property type="component" value="Unassembled WGS sequence"/>
</dbReference>
<dbReference type="EMBL" id="CAJVPY010010125">
    <property type="protein sequence ID" value="CAG8715720.1"/>
    <property type="molecule type" value="Genomic_DNA"/>
</dbReference>
<protein>
    <submittedName>
        <fullName evidence="2">28091_t:CDS:1</fullName>
    </submittedName>
</protein>
<proteinExistence type="predicted"/>
<evidence type="ECO:0000313" key="3">
    <source>
        <dbReference type="Proteomes" id="UP000789405"/>
    </source>
</evidence>
<comment type="caution">
    <text evidence="2">The sequence shown here is derived from an EMBL/GenBank/DDBJ whole genome shotgun (WGS) entry which is preliminary data.</text>
</comment>
<sequence length="48" mass="5547">QNDFNDFNELSESTRSPASESYDLRNLMVNSPWRISQTDMTQADNSAY</sequence>
<evidence type="ECO:0000256" key="1">
    <source>
        <dbReference type="SAM" id="MobiDB-lite"/>
    </source>
</evidence>
<name>A0A9N9N9U2_9GLOM</name>
<evidence type="ECO:0000313" key="2">
    <source>
        <dbReference type="EMBL" id="CAG8715720.1"/>
    </source>
</evidence>
<feature type="compositionally biased region" description="Polar residues" evidence="1">
    <location>
        <begin position="1"/>
        <end position="19"/>
    </location>
</feature>
<accession>A0A9N9N9U2</accession>
<reference evidence="2" key="1">
    <citation type="submission" date="2021-06" db="EMBL/GenBank/DDBJ databases">
        <authorList>
            <person name="Kallberg Y."/>
            <person name="Tangrot J."/>
            <person name="Rosling A."/>
        </authorList>
    </citation>
    <scope>NUCLEOTIDE SEQUENCE</scope>
    <source>
        <strain evidence="2">MA453B</strain>
    </source>
</reference>